<dbReference type="Pfam" id="PF07905">
    <property type="entry name" value="PucR"/>
    <property type="match status" value="1"/>
</dbReference>
<accession>A0A1J0A5B1</accession>
<sequence length="542" mass="62931">MKTLEQVLSVPRFNDLILLTKKTNLKKGINNVEITETPDIANYISSQTLILTTGMYYKDKENELYQLIDSLSIIQCAGLCIKVGRFLDSIPQDIIDYANTRDVPILQCPSTKPLGTILKEIMSYLSETKEAEIAYALDIQRKFSTLFLNDATLQRIIKEFGELTNTPIMLLNPFKENIAISDNWNKLQDSPGDIINILSEKDAFQSDKNATIIINTPNVNQLDIAVYPIKSHTYFPYYLVILFPKNILYPVTEFAIDQGLMVLSFTILKNDKLYEVNKLRKSDYLSTLIDRQERSLFNEKEWFKYESNFGIKLSPFYQVVYVRVQETSNMVYTSRRYEEKLKLTYEWLDTHMVKELPGSVVFLDKIINNSIILLQKEISPSALKEKLETLNHLIQKKLPINVLFNCGQPYSHLDYLAKSLNEAKIIDKERTEFNNKEIVSVYKPKGITRLLENIEKEEAKYFSQDCLKILSYPQSEMDIELRKTLKAFLDNQCEITKTANELFIHRNTVKYRIDNIEELLDCKIDTPENSFKLRLALKLTEP</sequence>
<dbReference type="InterPro" id="IPR025736">
    <property type="entry name" value="PucR_C-HTH_dom"/>
</dbReference>
<dbReference type="Gene3D" id="1.10.10.2840">
    <property type="entry name" value="PucR C-terminal helix-turn-helix domain"/>
    <property type="match status" value="1"/>
</dbReference>
<dbReference type="PANTHER" id="PTHR33744">
    <property type="entry name" value="CARBOHYDRATE DIACID REGULATOR"/>
    <property type="match status" value="1"/>
</dbReference>
<evidence type="ECO:0000313" key="4">
    <source>
        <dbReference type="Proteomes" id="UP000191200"/>
    </source>
</evidence>
<feature type="domain" description="Purine catabolism PurC-like" evidence="1">
    <location>
        <begin position="6"/>
        <end position="125"/>
    </location>
</feature>
<dbReference type="Proteomes" id="UP000191200">
    <property type="component" value="Chromosome"/>
</dbReference>
<evidence type="ECO:0000313" key="3">
    <source>
        <dbReference type="EMBL" id="APB31120.1"/>
    </source>
</evidence>
<dbReference type="InterPro" id="IPR042070">
    <property type="entry name" value="PucR_C-HTH_sf"/>
</dbReference>
<dbReference type="STRING" id="519472.BHY08_04305"/>
<dbReference type="RefSeq" id="WP_071456705.1">
    <property type="nucleotide sequence ID" value="NZ_CP017267.1"/>
</dbReference>
<dbReference type="InterPro" id="IPR012914">
    <property type="entry name" value="PucR_dom"/>
</dbReference>
<dbReference type="Pfam" id="PF13556">
    <property type="entry name" value="HTH_30"/>
    <property type="match status" value="1"/>
</dbReference>
<organism evidence="3 4">
    <name type="scientific">Vagococcus teuberi</name>
    <dbReference type="NCBI Taxonomy" id="519472"/>
    <lineage>
        <taxon>Bacteria</taxon>
        <taxon>Bacillati</taxon>
        <taxon>Bacillota</taxon>
        <taxon>Bacilli</taxon>
        <taxon>Lactobacillales</taxon>
        <taxon>Enterococcaceae</taxon>
        <taxon>Vagococcus</taxon>
    </lineage>
</organism>
<evidence type="ECO:0008006" key="5">
    <source>
        <dbReference type="Google" id="ProtNLM"/>
    </source>
</evidence>
<gene>
    <name evidence="3" type="ORF">BHY08_04305</name>
</gene>
<dbReference type="KEGG" id="vte:BHY08_04305"/>
<dbReference type="InterPro" id="IPR051448">
    <property type="entry name" value="CdaR-like_regulators"/>
</dbReference>
<evidence type="ECO:0000259" key="2">
    <source>
        <dbReference type="Pfam" id="PF13556"/>
    </source>
</evidence>
<dbReference type="PANTHER" id="PTHR33744:SF1">
    <property type="entry name" value="DNA-BINDING TRANSCRIPTIONAL ACTIVATOR ADER"/>
    <property type="match status" value="1"/>
</dbReference>
<keyword evidence="4" id="KW-1185">Reference proteome</keyword>
<reference evidence="3 4" key="1">
    <citation type="submission" date="2016-09" db="EMBL/GenBank/DDBJ databases">
        <title>Vagococcus teuberi sp. nov., isolated from the Malian artisanal sour milk fene.</title>
        <authorList>
            <person name="Wullschleger S."/>
            <person name="Seifert C."/>
            <person name="Baumgartner S."/>
            <person name="Lacroix C."/>
            <person name="Bonfoh B."/>
            <person name="Stevens M.J."/>
            <person name="Meile L."/>
        </authorList>
    </citation>
    <scope>NUCLEOTIDE SEQUENCE [LARGE SCALE GENOMIC DNA]</scope>
    <source>
        <strain evidence="3 4">DSM 21459</strain>
    </source>
</reference>
<evidence type="ECO:0000259" key="1">
    <source>
        <dbReference type="Pfam" id="PF07905"/>
    </source>
</evidence>
<name>A0A1J0A5B1_9ENTE</name>
<protein>
    <recommendedName>
        <fullName evidence="5">PucR family transcriptional regulator</fullName>
    </recommendedName>
</protein>
<feature type="domain" description="PucR C-terminal helix-turn-helix" evidence="2">
    <location>
        <begin position="481"/>
        <end position="539"/>
    </location>
</feature>
<dbReference type="AlphaFoldDB" id="A0A1J0A5B1"/>
<proteinExistence type="predicted"/>
<dbReference type="EMBL" id="CP017267">
    <property type="protein sequence ID" value="APB31120.1"/>
    <property type="molecule type" value="Genomic_DNA"/>
</dbReference>